<dbReference type="AlphaFoldDB" id="A0A1U7NT52"/>
<sequence length="139" mass="14369">MNLRPLLILTALAFPCSASAATAWAGVDASTKGYGLHAGLSVFQVPILGTLGVEGAAEKAWRNTNANRYAVGATLRDINLPITRVDAFATAGAEYVNRFGVYAEGGLRGPLLGPAGWRAFVRTGTASGFGGGVGLELRF</sequence>
<proteinExistence type="predicted"/>
<comment type="caution">
    <text evidence="2">The sequence shown here is derived from an EMBL/GenBank/DDBJ whole genome shotgun (WGS) entry which is preliminary data.</text>
</comment>
<dbReference type="Proteomes" id="UP000186607">
    <property type="component" value="Unassembled WGS sequence"/>
</dbReference>
<keyword evidence="1" id="KW-0732">Signal</keyword>
<dbReference type="STRING" id="249408.BOO71_0012949"/>
<dbReference type="EMBL" id="MSTI01000155">
    <property type="protein sequence ID" value="OLV16090.1"/>
    <property type="molecule type" value="Genomic_DNA"/>
</dbReference>
<protein>
    <recommendedName>
        <fullName evidence="4">Outer membrane protein beta-barrel domain-containing protein</fullName>
    </recommendedName>
</protein>
<name>A0A1U7NT52_9DEIO</name>
<evidence type="ECO:0000313" key="3">
    <source>
        <dbReference type="Proteomes" id="UP000186607"/>
    </source>
</evidence>
<gene>
    <name evidence="2" type="ORF">BOO71_0012949</name>
</gene>
<organism evidence="2 3">
    <name type="scientific">Deinococcus marmoris</name>
    <dbReference type="NCBI Taxonomy" id="249408"/>
    <lineage>
        <taxon>Bacteria</taxon>
        <taxon>Thermotogati</taxon>
        <taxon>Deinococcota</taxon>
        <taxon>Deinococci</taxon>
        <taxon>Deinococcales</taxon>
        <taxon>Deinococcaceae</taxon>
        <taxon>Deinococcus</taxon>
    </lineage>
</organism>
<evidence type="ECO:0000313" key="2">
    <source>
        <dbReference type="EMBL" id="OLV16090.1"/>
    </source>
</evidence>
<evidence type="ECO:0000256" key="1">
    <source>
        <dbReference type="SAM" id="SignalP"/>
    </source>
</evidence>
<keyword evidence="3" id="KW-1185">Reference proteome</keyword>
<feature type="signal peptide" evidence="1">
    <location>
        <begin position="1"/>
        <end position="20"/>
    </location>
</feature>
<dbReference type="OrthoDB" id="70639at2"/>
<dbReference type="RefSeq" id="WP_075836178.1">
    <property type="nucleotide sequence ID" value="NZ_MSTI01000155.1"/>
</dbReference>
<evidence type="ECO:0008006" key="4">
    <source>
        <dbReference type="Google" id="ProtNLM"/>
    </source>
</evidence>
<accession>A0A1U7NT52</accession>
<feature type="chain" id="PRO_5013387225" description="Outer membrane protein beta-barrel domain-containing protein" evidence="1">
    <location>
        <begin position="21"/>
        <end position="139"/>
    </location>
</feature>
<reference evidence="2 3" key="1">
    <citation type="submission" date="2017-01" db="EMBL/GenBank/DDBJ databases">
        <title>Genome Analysis of Deinococcus marmoris KOPRI26562.</title>
        <authorList>
            <person name="Kim J.H."/>
            <person name="Oh H.-M."/>
        </authorList>
    </citation>
    <scope>NUCLEOTIDE SEQUENCE [LARGE SCALE GENOMIC DNA]</scope>
    <source>
        <strain evidence="2 3">KOPRI26562</strain>
    </source>
</reference>